<gene>
    <name evidence="3" type="ORF">HU772_017055</name>
</gene>
<evidence type="ECO:0000256" key="1">
    <source>
        <dbReference type="SAM" id="MobiDB-lite"/>
    </source>
</evidence>
<keyword evidence="3" id="KW-0808">Transferase</keyword>
<evidence type="ECO:0000313" key="3">
    <source>
        <dbReference type="EMBL" id="QXI37047.1"/>
    </source>
</evidence>
<dbReference type="EMBL" id="CP077095">
    <property type="protein sequence ID" value="QXI37047.1"/>
    <property type="molecule type" value="Genomic_DNA"/>
</dbReference>
<feature type="domain" description="Dermonecrotic toxin N-terminal" evidence="2">
    <location>
        <begin position="157"/>
        <end position="334"/>
    </location>
</feature>
<sequence length="961" mass="106670">MNIRHDKTNHLGKAPQAIVGSAGKQHVKHILANVPRPDLSAIQAIREWASADHPGLEPKDILAVTLHYKFDKARGWLVRIAEQMTMTEALLTNWQDQSTALTVQNAIAQGMRPLSAISLLGMLPDLLWPHGHVSWASAFSDAQITIVEQLPKGGLLEDIDDHSVFHGLFHQQTPMRYDASTFVDLDAKAFQAFIWKLEFQDVFKDQLATFWRQSEDSYALAARIAFLAACNKQTLQGTLSESARQLAWRAAGVERSGVDSKQGDRTFEARMLNIHGYRSSNILCLTDIASQRIVLYIPGNASPLHEFASTRQLRVWLALACRMADRRTALLTHFCAQDIPDRLARPGLATVLQGLGQFPLQRRIAPATSVYRLVRYWNPNTVINYQADTYSPLIKGDVFSALAQEQRRRSEHDASFLITRDSEVSKATWRGYFYLTMNLLTPFMLVVPELIPLLTVAGAAQFGVGLDQAINDKHLEQQEDGAWQAAFGLLNAAPGITKGIRASRTLFGNHSLGFIKPVRVNGRVGYLLSPVGPPHLPEQTTLPYFQDLATVSEHTSDMGSEADPHVAAAVIRGRAFGTGDRLYGDLGRGMEMLVYDAQRDSFVLYYPDQARAGQDFIAQPDADNPQASTLVRNTEPSRQATPASRSRTLRALGVEITLPVDFEALGVTPGEAIPKRLFSIWVGDKVIAGDYLTALDHNIQVLRNSDYVLTLYLSTTNKVAYQQNMALLQSRIAGGLKVKQLESQGFYDLFKNSDYFNQYQAAIAGNGGVASNFSSASDILRYRILHSEGGIYLDMDDHLLLDEGPPPRARLDAVSLNATPDGLLLRSPVCNQQLGMYTSYNTSMIGSHAANPVLNDISDEILRRYQAPGGQEFYQIKPPPSDKAAYQIYTKKLNMMTGPGVLNHVIDQRLQQLRTFRNIMDLNNLPLLHEEALFDTAAQERAERRLLPLEQVIAVGNAQGY</sequence>
<reference evidence="3 4" key="2">
    <citation type="journal article" date="2021" name="Microorganisms">
        <title>The Ever-Expanding Pseudomonas Genus: Description of 43 New Species and Partition of the Pseudomonas putida Group.</title>
        <authorList>
            <person name="Girard L."/>
            <person name="Lood C."/>
            <person name="Hofte M."/>
            <person name="Vandamme P."/>
            <person name="Rokni-Zadeh H."/>
            <person name="van Noort V."/>
            <person name="Lavigne R."/>
            <person name="De Mot R."/>
        </authorList>
    </citation>
    <scope>NUCLEOTIDE SEQUENCE [LARGE SCALE GENOMIC DNA]</scope>
    <source>
        <strain evidence="3 4">RW9S1A</strain>
    </source>
</reference>
<dbReference type="GO" id="GO:0016757">
    <property type="term" value="F:glycosyltransferase activity"/>
    <property type="evidence" value="ECO:0007669"/>
    <property type="project" value="UniProtKB-KW"/>
</dbReference>
<feature type="region of interest" description="Disordered" evidence="1">
    <location>
        <begin position="619"/>
        <end position="645"/>
    </location>
</feature>
<name>A0A9E6PU72_9PSED</name>
<dbReference type="InterPro" id="IPR029044">
    <property type="entry name" value="Nucleotide-diphossugar_trans"/>
</dbReference>
<feature type="compositionally biased region" description="Polar residues" evidence="1">
    <location>
        <begin position="625"/>
        <end position="645"/>
    </location>
</feature>
<organism evidence="3 4">
    <name type="scientific">Pseudomonas xantholysinigenes</name>
    <dbReference type="NCBI Taxonomy" id="2745490"/>
    <lineage>
        <taxon>Bacteria</taxon>
        <taxon>Pseudomonadati</taxon>
        <taxon>Pseudomonadota</taxon>
        <taxon>Gammaproteobacteria</taxon>
        <taxon>Pseudomonadales</taxon>
        <taxon>Pseudomonadaceae</taxon>
        <taxon>Pseudomonas</taxon>
    </lineage>
</organism>
<evidence type="ECO:0000259" key="2">
    <source>
        <dbReference type="Pfam" id="PF20178"/>
    </source>
</evidence>
<dbReference type="InterPro" id="IPR046673">
    <property type="entry name" value="ToxA_N"/>
</dbReference>
<keyword evidence="4" id="KW-1185">Reference proteome</keyword>
<dbReference type="Gene3D" id="3.90.550.20">
    <property type="match status" value="1"/>
</dbReference>
<keyword evidence="3" id="KW-0328">Glycosyltransferase</keyword>
<dbReference type="AlphaFoldDB" id="A0A9E6PU72"/>
<dbReference type="KEGG" id="pxn:HU772_017055"/>
<evidence type="ECO:0000313" key="4">
    <source>
        <dbReference type="Proteomes" id="UP000633418"/>
    </source>
</evidence>
<protein>
    <submittedName>
        <fullName evidence="3">Mannosyltransferase</fullName>
    </submittedName>
</protein>
<dbReference type="SUPFAM" id="SSF53448">
    <property type="entry name" value="Nucleotide-diphospho-sugar transferases"/>
    <property type="match status" value="1"/>
</dbReference>
<dbReference type="InterPro" id="IPR007577">
    <property type="entry name" value="GlycoTrfase_DXD_sugar-bd_CS"/>
</dbReference>
<dbReference type="Proteomes" id="UP000633418">
    <property type="component" value="Chromosome"/>
</dbReference>
<dbReference type="Pfam" id="PF20178">
    <property type="entry name" value="ToxA_N"/>
    <property type="match status" value="1"/>
</dbReference>
<dbReference type="RefSeq" id="WP_186660811.1">
    <property type="nucleotide sequence ID" value="NZ_CP077095.1"/>
</dbReference>
<proteinExistence type="predicted"/>
<accession>A0A9E6PU72</accession>
<reference evidence="3 4" key="1">
    <citation type="journal article" date="2020" name="Microorganisms">
        <title>Reliable Identification of Environmental Pseudomonas Isolates Using the rpoD Gene.</title>
        <authorList>
            <consortium name="The Broad Institute Genome Sequencing Platform"/>
            <person name="Girard L."/>
            <person name="Lood C."/>
            <person name="Rokni-Zadeh H."/>
            <person name="van Noort V."/>
            <person name="Lavigne R."/>
            <person name="De Mot R."/>
        </authorList>
    </citation>
    <scope>NUCLEOTIDE SEQUENCE [LARGE SCALE GENOMIC DNA]</scope>
    <source>
        <strain evidence="3 4">RW9S1A</strain>
    </source>
</reference>
<dbReference type="Pfam" id="PF04488">
    <property type="entry name" value="Gly_transf_sug"/>
    <property type="match status" value="1"/>
</dbReference>